<organism evidence="2 3">
    <name type="scientific">Glutinoglossum americanum</name>
    <dbReference type="NCBI Taxonomy" id="1670608"/>
    <lineage>
        <taxon>Eukaryota</taxon>
        <taxon>Fungi</taxon>
        <taxon>Dikarya</taxon>
        <taxon>Ascomycota</taxon>
        <taxon>Pezizomycotina</taxon>
        <taxon>Geoglossomycetes</taxon>
        <taxon>Geoglossales</taxon>
        <taxon>Geoglossaceae</taxon>
        <taxon>Glutinoglossum</taxon>
    </lineage>
</organism>
<dbReference type="Proteomes" id="UP000698800">
    <property type="component" value="Unassembled WGS sequence"/>
</dbReference>
<dbReference type="OrthoDB" id="76567at2759"/>
<sequence length="374" mass="42396">MIPFNRDLVDYDQYSSYPPHSQPHLPRKSHSPSSHSTHGHFHPAPFNPVRHTTSPENIALLREEQLLVVKGSLSPYDQVRDYLDRFKDYSGAKIAPGLLEPYKRYPRFSYNSSISTLSIRLMPTSVYESITSTLIEGFTAAISTLPVPLRPMISAVPGQDFVGFGGRYRGSEKTPDLAVKFVNTEGGFEPKFILEAGFSESYDDLVRDAELWINGRNDVSAVLLVKFKETPNYQSPAPGLDSEGFEELGYPSAAEAKVSHFTFKNEYGPVVHDGLAWVGRVSAFLEVWKRDATTRLAVQDGGRIDLYSLTNPTQLGLRLSDFMTVGPENDRDITFNWKDYQRSLKEQIRDLAVYRYQKQRDPRLDNHNDPDYHP</sequence>
<evidence type="ECO:0000313" key="2">
    <source>
        <dbReference type="EMBL" id="KAH0542242.1"/>
    </source>
</evidence>
<keyword evidence="3" id="KW-1185">Reference proteome</keyword>
<reference evidence="2" key="1">
    <citation type="submission" date="2021-03" db="EMBL/GenBank/DDBJ databases">
        <title>Comparative genomics and phylogenomic investigation of the class Geoglossomycetes provide insights into ecological specialization and systematics.</title>
        <authorList>
            <person name="Melie T."/>
            <person name="Pirro S."/>
            <person name="Miller A.N."/>
            <person name="Quandt A."/>
        </authorList>
    </citation>
    <scope>NUCLEOTIDE SEQUENCE</scope>
    <source>
        <strain evidence="2">GBOQ0MN5Z8</strain>
    </source>
</reference>
<evidence type="ECO:0000256" key="1">
    <source>
        <dbReference type="SAM" id="MobiDB-lite"/>
    </source>
</evidence>
<comment type="caution">
    <text evidence="2">The sequence shown here is derived from an EMBL/GenBank/DDBJ whole genome shotgun (WGS) entry which is preliminary data.</text>
</comment>
<gene>
    <name evidence="2" type="ORF">FGG08_003364</name>
</gene>
<dbReference type="AlphaFoldDB" id="A0A9P8I2R1"/>
<evidence type="ECO:0000313" key="3">
    <source>
        <dbReference type="Proteomes" id="UP000698800"/>
    </source>
</evidence>
<proteinExistence type="predicted"/>
<feature type="region of interest" description="Disordered" evidence="1">
    <location>
        <begin position="13"/>
        <end position="48"/>
    </location>
</feature>
<protein>
    <submittedName>
        <fullName evidence="2">Uncharacterized protein</fullName>
    </submittedName>
</protein>
<dbReference type="EMBL" id="JAGHQL010000058">
    <property type="protein sequence ID" value="KAH0542242.1"/>
    <property type="molecule type" value="Genomic_DNA"/>
</dbReference>
<accession>A0A9P8I2R1</accession>
<name>A0A9P8I2R1_9PEZI</name>